<name>A0A9N7VDU9_PLEPL</name>
<organism evidence="2 3">
    <name type="scientific">Pleuronectes platessa</name>
    <name type="common">European plaice</name>
    <dbReference type="NCBI Taxonomy" id="8262"/>
    <lineage>
        <taxon>Eukaryota</taxon>
        <taxon>Metazoa</taxon>
        <taxon>Chordata</taxon>
        <taxon>Craniata</taxon>
        <taxon>Vertebrata</taxon>
        <taxon>Euteleostomi</taxon>
        <taxon>Actinopterygii</taxon>
        <taxon>Neopterygii</taxon>
        <taxon>Teleostei</taxon>
        <taxon>Neoteleostei</taxon>
        <taxon>Acanthomorphata</taxon>
        <taxon>Carangaria</taxon>
        <taxon>Pleuronectiformes</taxon>
        <taxon>Pleuronectoidei</taxon>
        <taxon>Pleuronectidae</taxon>
        <taxon>Pleuronectes</taxon>
    </lineage>
</organism>
<evidence type="ECO:0000256" key="1">
    <source>
        <dbReference type="SAM" id="MobiDB-lite"/>
    </source>
</evidence>
<feature type="compositionally biased region" description="Polar residues" evidence="1">
    <location>
        <begin position="50"/>
        <end position="60"/>
    </location>
</feature>
<reference evidence="2" key="1">
    <citation type="submission" date="2020-03" db="EMBL/GenBank/DDBJ databases">
        <authorList>
            <person name="Weist P."/>
        </authorList>
    </citation>
    <scope>NUCLEOTIDE SEQUENCE</scope>
</reference>
<sequence length="178" mass="19192">MEDELHLQMVPLKPAGSQCLQSVVEVKCEPGADLVSGLVLLADLQPGSSSVGAGTCTQGTEPGPTPGSVPPLQGRAQRGGPNLVKHQVQSPVCRDVHRNPELQFNLIISRWRLRWKPSLGSVSPPDARGWEAAPVAETLFSQMIACSRGSGVFENRDEEETRRRGGDLLRSTPAFTFI</sequence>
<evidence type="ECO:0000313" key="2">
    <source>
        <dbReference type="EMBL" id="CAB1450516.1"/>
    </source>
</evidence>
<keyword evidence="3" id="KW-1185">Reference proteome</keyword>
<protein>
    <submittedName>
        <fullName evidence="2">Uncharacterized protein</fullName>
    </submittedName>
</protein>
<accession>A0A9N7VDU9</accession>
<gene>
    <name evidence="2" type="ORF">PLEPLA_LOCUS38208</name>
</gene>
<dbReference type="AlphaFoldDB" id="A0A9N7VDU9"/>
<dbReference type="Proteomes" id="UP001153269">
    <property type="component" value="Unassembled WGS sequence"/>
</dbReference>
<comment type="caution">
    <text evidence="2">The sequence shown here is derived from an EMBL/GenBank/DDBJ whole genome shotgun (WGS) entry which is preliminary data.</text>
</comment>
<proteinExistence type="predicted"/>
<feature type="region of interest" description="Disordered" evidence="1">
    <location>
        <begin position="50"/>
        <end position="69"/>
    </location>
</feature>
<evidence type="ECO:0000313" key="3">
    <source>
        <dbReference type="Proteomes" id="UP001153269"/>
    </source>
</evidence>
<dbReference type="EMBL" id="CADEAL010004057">
    <property type="protein sequence ID" value="CAB1450516.1"/>
    <property type="molecule type" value="Genomic_DNA"/>
</dbReference>